<evidence type="ECO:0000313" key="11">
    <source>
        <dbReference type="Proteomes" id="UP001501578"/>
    </source>
</evidence>
<dbReference type="PROSITE" id="PS50850">
    <property type="entry name" value="MFS"/>
    <property type="match status" value="1"/>
</dbReference>
<feature type="compositionally biased region" description="Polar residues" evidence="7">
    <location>
        <begin position="400"/>
        <end position="410"/>
    </location>
</feature>
<evidence type="ECO:0000256" key="5">
    <source>
        <dbReference type="ARBA" id="ARBA00022989"/>
    </source>
</evidence>
<keyword evidence="6 8" id="KW-0472">Membrane</keyword>
<feature type="transmembrane region" description="Helical" evidence="8">
    <location>
        <begin position="354"/>
        <end position="374"/>
    </location>
</feature>
<keyword evidence="11" id="KW-1185">Reference proteome</keyword>
<feature type="region of interest" description="Disordered" evidence="7">
    <location>
        <begin position="382"/>
        <end position="410"/>
    </location>
</feature>
<dbReference type="InterPro" id="IPR020846">
    <property type="entry name" value="MFS_dom"/>
</dbReference>
<comment type="caution">
    <text evidence="10">The sequence shown here is derived from an EMBL/GenBank/DDBJ whole genome shotgun (WGS) entry which is preliminary data.</text>
</comment>
<evidence type="ECO:0000256" key="3">
    <source>
        <dbReference type="ARBA" id="ARBA00022475"/>
    </source>
</evidence>
<proteinExistence type="predicted"/>
<feature type="transmembrane region" description="Helical" evidence="8">
    <location>
        <begin position="101"/>
        <end position="123"/>
    </location>
</feature>
<dbReference type="RefSeq" id="WP_343954757.1">
    <property type="nucleotide sequence ID" value="NZ_BAAAHQ010000049.1"/>
</dbReference>
<feature type="transmembrane region" description="Helical" evidence="8">
    <location>
        <begin position="294"/>
        <end position="321"/>
    </location>
</feature>
<gene>
    <name evidence="10" type="ORF">GCM10009560_71820</name>
</gene>
<dbReference type="Proteomes" id="UP001501578">
    <property type="component" value="Unassembled WGS sequence"/>
</dbReference>
<dbReference type="PANTHER" id="PTHR23517:SF2">
    <property type="entry name" value="MULTIDRUG RESISTANCE PROTEIN MDTH"/>
    <property type="match status" value="1"/>
</dbReference>
<reference evidence="10 11" key="1">
    <citation type="journal article" date="2019" name="Int. J. Syst. Evol. Microbiol.">
        <title>The Global Catalogue of Microorganisms (GCM) 10K type strain sequencing project: providing services to taxonomists for standard genome sequencing and annotation.</title>
        <authorList>
            <consortium name="The Broad Institute Genomics Platform"/>
            <consortium name="The Broad Institute Genome Sequencing Center for Infectious Disease"/>
            <person name="Wu L."/>
            <person name="Ma J."/>
        </authorList>
    </citation>
    <scope>NUCLEOTIDE SEQUENCE [LARGE SCALE GENOMIC DNA]</scope>
    <source>
        <strain evidence="10 11">JCM 11136</strain>
    </source>
</reference>
<sequence length="410" mass="42592">MTGELRDNRAIRLLMVNQLTINIGFYMLMPYLAAHLTGGLGLAVWLAGLVLGVRNLCQQGLFLVGGTLADRVGYKPMILAGLLLRTVGFALLGVAEQVPVLLAASALTGLAGALFNPAARAYLAQEAGERRVEAFALFNVFYQTGILVGPLVGLLLNGLAFRVTCLTAAALFAVLAVAQARALPSRRGSRAGAEGGVLTDWRAALADRRFVLFTLVMAGSYTLGFQVYLSLPLAAPEQATWIFVLSGAMAVLGQVRVTSWVSAHWSPERAMATGLAVMGLAFVPPAVAAGPVTVLVAAGLLTLGTMIVYPFEMAAVAAYGADRVGTYYGLYSTVAGLAIAIGNAAIGAALQSGAAWWALAALGGACALALRLLVGGTGRASRRAGLRDRPSGGGRRRTPQDTWSGETETT</sequence>
<feature type="transmembrane region" description="Helical" evidence="8">
    <location>
        <begin position="328"/>
        <end position="348"/>
    </location>
</feature>
<comment type="subcellular location">
    <subcellularLocation>
        <location evidence="1">Cell membrane</location>
        <topology evidence="1">Multi-pass membrane protein</topology>
    </subcellularLocation>
</comment>
<feature type="transmembrane region" description="Helical" evidence="8">
    <location>
        <begin position="241"/>
        <end position="258"/>
    </location>
</feature>
<feature type="domain" description="Major facilitator superfamily (MFS) profile" evidence="9">
    <location>
        <begin position="10"/>
        <end position="378"/>
    </location>
</feature>
<keyword evidence="4 8" id="KW-0812">Transmembrane</keyword>
<evidence type="ECO:0000313" key="10">
    <source>
        <dbReference type="EMBL" id="GAA0951288.1"/>
    </source>
</evidence>
<dbReference type="InterPro" id="IPR011701">
    <property type="entry name" value="MFS"/>
</dbReference>
<evidence type="ECO:0000256" key="7">
    <source>
        <dbReference type="SAM" id="MobiDB-lite"/>
    </source>
</evidence>
<dbReference type="Gene3D" id="1.20.1250.20">
    <property type="entry name" value="MFS general substrate transporter like domains"/>
    <property type="match status" value="1"/>
</dbReference>
<keyword evidence="3" id="KW-1003">Cell membrane</keyword>
<accession>A0ABN1R508</accession>
<name>A0ABN1R508_9ACTN</name>
<feature type="transmembrane region" description="Helical" evidence="8">
    <location>
        <begin position="135"/>
        <end position="153"/>
    </location>
</feature>
<evidence type="ECO:0000256" key="1">
    <source>
        <dbReference type="ARBA" id="ARBA00004651"/>
    </source>
</evidence>
<dbReference type="PANTHER" id="PTHR23517">
    <property type="entry name" value="RESISTANCE PROTEIN MDTM, PUTATIVE-RELATED-RELATED"/>
    <property type="match status" value="1"/>
</dbReference>
<keyword evidence="2" id="KW-0813">Transport</keyword>
<evidence type="ECO:0000256" key="4">
    <source>
        <dbReference type="ARBA" id="ARBA00022692"/>
    </source>
</evidence>
<feature type="transmembrane region" description="Helical" evidence="8">
    <location>
        <begin position="159"/>
        <end position="178"/>
    </location>
</feature>
<evidence type="ECO:0000256" key="8">
    <source>
        <dbReference type="SAM" id="Phobius"/>
    </source>
</evidence>
<evidence type="ECO:0000259" key="9">
    <source>
        <dbReference type="PROSITE" id="PS50850"/>
    </source>
</evidence>
<organism evidence="10 11">
    <name type="scientific">Nonomuraea longicatena</name>
    <dbReference type="NCBI Taxonomy" id="83682"/>
    <lineage>
        <taxon>Bacteria</taxon>
        <taxon>Bacillati</taxon>
        <taxon>Actinomycetota</taxon>
        <taxon>Actinomycetes</taxon>
        <taxon>Streptosporangiales</taxon>
        <taxon>Streptosporangiaceae</taxon>
        <taxon>Nonomuraea</taxon>
    </lineage>
</organism>
<evidence type="ECO:0000256" key="2">
    <source>
        <dbReference type="ARBA" id="ARBA00022448"/>
    </source>
</evidence>
<evidence type="ECO:0000256" key="6">
    <source>
        <dbReference type="ARBA" id="ARBA00023136"/>
    </source>
</evidence>
<keyword evidence="5 8" id="KW-1133">Transmembrane helix</keyword>
<dbReference type="InterPro" id="IPR036259">
    <property type="entry name" value="MFS_trans_sf"/>
</dbReference>
<dbReference type="SUPFAM" id="SSF103473">
    <property type="entry name" value="MFS general substrate transporter"/>
    <property type="match status" value="1"/>
</dbReference>
<dbReference type="Pfam" id="PF07690">
    <property type="entry name" value="MFS_1"/>
    <property type="match status" value="1"/>
</dbReference>
<dbReference type="EMBL" id="BAAAHQ010000049">
    <property type="protein sequence ID" value="GAA0951288.1"/>
    <property type="molecule type" value="Genomic_DNA"/>
</dbReference>
<dbReference type="InterPro" id="IPR050171">
    <property type="entry name" value="MFS_Transporters"/>
</dbReference>
<feature type="transmembrane region" description="Helical" evidence="8">
    <location>
        <begin position="210"/>
        <end position="229"/>
    </location>
</feature>
<feature type="transmembrane region" description="Helical" evidence="8">
    <location>
        <begin position="39"/>
        <end position="57"/>
    </location>
</feature>
<feature type="transmembrane region" description="Helical" evidence="8">
    <location>
        <begin position="270"/>
        <end position="288"/>
    </location>
</feature>
<protein>
    <submittedName>
        <fullName evidence="10">MFS transporter</fullName>
    </submittedName>
</protein>